<dbReference type="Pfam" id="PF13041">
    <property type="entry name" value="PPR_2"/>
    <property type="match status" value="1"/>
</dbReference>
<dbReference type="PROSITE" id="PS51375">
    <property type="entry name" value="PPR"/>
    <property type="match status" value="1"/>
</dbReference>
<dbReference type="InterPro" id="IPR002885">
    <property type="entry name" value="PPR_rpt"/>
</dbReference>
<dbReference type="Gene3D" id="1.25.40.10">
    <property type="entry name" value="Tetratricopeptide repeat domain"/>
    <property type="match status" value="2"/>
</dbReference>
<dbReference type="PANTHER" id="PTHR47942:SF105">
    <property type="entry name" value="ATPASE EXPRESSION PROTEIN 3"/>
    <property type="match status" value="1"/>
</dbReference>
<feature type="compositionally biased region" description="Basic and acidic residues" evidence="3">
    <location>
        <begin position="837"/>
        <end position="853"/>
    </location>
</feature>
<organism evidence="4 5">
    <name type="scientific">Cryoendolithus antarcticus</name>
    <dbReference type="NCBI Taxonomy" id="1507870"/>
    <lineage>
        <taxon>Eukaryota</taxon>
        <taxon>Fungi</taxon>
        <taxon>Dikarya</taxon>
        <taxon>Ascomycota</taxon>
        <taxon>Pezizomycotina</taxon>
        <taxon>Dothideomycetes</taxon>
        <taxon>Dothideomycetidae</taxon>
        <taxon>Cladosporiales</taxon>
        <taxon>Cladosporiaceae</taxon>
        <taxon>Cryoendolithus</taxon>
    </lineage>
</organism>
<feature type="region of interest" description="Disordered" evidence="3">
    <location>
        <begin position="837"/>
        <end position="904"/>
    </location>
</feature>
<reference evidence="5" key="1">
    <citation type="submission" date="2017-03" db="EMBL/GenBank/DDBJ databases">
        <title>Genomes of endolithic fungi from Antarctica.</title>
        <authorList>
            <person name="Coleine C."/>
            <person name="Masonjones S."/>
            <person name="Stajich J.E."/>
        </authorList>
    </citation>
    <scope>NUCLEOTIDE SEQUENCE [LARGE SCALE GENOMIC DNA]</scope>
    <source>
        <strain evidence="5">CCFEE 5527</strain>
    </source>
</reference>
<evidence type="ECO:0000256" key="2">
    <source>
        <dbReference type="PROSITE-ProRule" id="PRU00708"/>
    </source>
</evidence>
<feature type="compositionally biased region" description="Basic and acidic residues" evidence="3">
    <location>
        <begin position="12"/>
        <end position="26"/>
    </location>
</feature>
<dbReference type="AlphaFoldDB" id="A0A1V8T8Y3"/>
<dbReference type="NCBIfam" id="TIGR00756">
    <property type="entry name" value="PPR"/>
    <property type="match status" value="1"/>
</dbReference>
<dbReference type="OrthoDB" id="185373at2759"/>
<keyword evidence="5" id="KW-1185">Reference proteome</keyword>
<accession>A0A1V8T8Y3</accession>
<feature type="region of interest" description="Disordered" evidence="3">
    <location>
        <begin position="203"/>
        <end position="233"/>
    </location>
</feature>
<dbReference type="PANTHER" id="PTHR47942">
    <property type="entry name" value="TETRATRICOPEPTIDE REPEAT (TPR)-LIKE SUPERFAMILY PROTEIN-RELATED"/>
    <property type="match status" value="1"/>
</dbReference>
<evidence type="ECO:0008006" key="6">
    <source>
        <dbReference type="Google" id="ProtNLM"/>
    </source>
</evidence>
<dbReference type="STRING" id="1507870.A0A1V8T8Y3"/>
<feature type="repeat" description="PPR" evidence="2">
    <location>
        <begin position="288"/>
        <end position="322"/>
    </location>
</feature>
<evidence type="ECO:0000313" key="4">
    <source>
        <dbReference type="EMBL" id="OQO07810.1"/>
    </source>
</evidence>
<proteinExistence type="predicted"/>
<feature type="region of interest" description="Disordered" evidence="3">
    <location>
        <begin position="1"/>
        <end position="75"/>
    </location>
</feature>
<evidence type="ECO:0000313" key="5">
    <source>
        <dbReference type="Proteomes" id="UP000192596"/>
    </source>
</evidence>
<dbReference type="EMBL" id="NAJO01000013">
    <property type="protein sequence ID" value="OQO07810.1"/>
    <property type="molecule type" value="Genomic_DNA"/>
</dbReference>
<feature type="compositionally biased region" description="Basic and acidic residues" evidence="3">
    <location>
        <begin position="888"/>
        <end position="897"/>
    </location>
</feature>
<protein>
    <recommendedName>
        <fullName evidence="6">Pentacotripeptide-repeat region of PRORP domain-containing protein</fullName>
    </recommendedName>
</protein>
<gene>
    <name evidence="4" type="ORF">B0A48_06601</name>
</gene>
<dbReference type="InterPro" id="IPR011990">
    <property type="entry name" value="TPR-like_helical_dom_sf"/>
</dbReference>
<sequence length="904" mass="99957">MTKHKKSKGSQAKHDVKTGKATKEAARVAASVPEAPIEIPDAVSSGDETVSAPSTPQPVKRRRVVESAELAPPRIPPIGNFAPVAPVQVAVETTAAPAPPTREAAPRDPRLAMLTSSPDPATLSARQLRYNAFIDEQLRIRGYPPLAEMSNEALRAKYSPCDYVSHALSLWEEYKRDRSFNQVLNLVPGDECRNCSGLATPETPRDVFDDVSSEPATPPSATPTALAPLQRPQTKSAIEISNQKALTIELRYLKDPVKLSEHVIYTLRNNQPDKALDLCRLASKTMPCVVSFNAIIDFYMRKLRVNDALKVYNEMKKRAQFPDSYTYMMLLRGLSLRSHVTLPVRQENVAKAIAIYTSMSTPSSRVKPRIIHTNAALNVCALANDLDAMWSIAAQIPEHGDGSADSVTYTIILNCIRGSAFGKDDFGTKTELHSAAPSLDQIAVTRQKAVSEGRRVWLDIIRKWRSGTIAIDEDLVGAMGRLLLISKSIQDWDSVLDLVAQTMKIERQVPSISDPDRNIQHVPQMTDEESSHREEETDEAGFTASPAASAFKSVTPLQPSTPTRRAPSSLAYVKPGNQTLSMLTEACQAMRTPKTATAYWNLLTSAPHNLKPDVMNFNAQLKLLAINRSSRAAAKLVSEDLPAAGLVPRISTFRIALRACQRDVKNSNVLEYATTIIDVMAKTCADPDPQTLTEYLSLALTTNDGEKIARVIDHLNPLVHTLRSRLNYGTDAPISGAADLRDRRDAVSFLRTLVGAIDVLLSRHLVPDSERAAYFSRRGDLSAFVSRCSERLERKTGRWESREENKSADGLARRKSEVKGMSRAEWEKMKFKKRRDRTWEGREGRVSGREERLNPGVVKPKVHPVAPRDVVGRWGKPEREVKGFGMERGNDDGERGFVDSASEL</sequence>
<feature type="region of interest" description="Disordered" evidence="3">
    <location>
        <begin position="513"/>
        <end position="545"/>
    </location>
</feature>
<comment type="caution">
    <text evidence="4">The sequence shown here is derived from an EMBL/GenBank/DDBJ whole genome shotgun (WGS) entry which is preliminary data.</text>
</comment>
<dbReference type="InParanoid" id="A0A1V8T8Y3"/>
<feature type="region of interest" description="Disordered" evidence="3">
    <location>
        <begin position="795"/>
        <end position="819"/>
    </location>
</feature>
<dbReference type="Proteomes" id="UP000192596">
    <property type="component" value="Unassembled WGS sequence"/>
</dbReference>
<keyword evidence="1" id="KW-0677">Repeat</keyword>
<evidence type="ECO:0000256" key="3">
    <source>
        <dbReference type="SAM" id="MobiDB-lite"/>
    </source>
</evidence>
<dbReference type="InterPro" id="IPR051222">
    <property type="entry name" value="PPR/CCM1_RNA-binding"/>
</dbReference>
<evidence type="ECO:0000256" key="1">
    <source>
        <dbReference type="ARBA" id="ARBA00022737"/>
    </source>
</evidence>
<name>A0A1V8T8Y3_9PEZI</name>